<dbReference type="PROSITE" id="PS00135">
    <property type="entry name" value="TRYPSIN_SER"/>
    <property type="match status" value="1"/>
</dbReference>
<feature type="chain" id="PRO_5041016427" description="CLIP domain-containing serine protease" evidence="13">
    <location>
        <begin position="24"/>
        <end position="407"/>
    </location>
</feature>
<dbReference type="GO" id="GO:0004252">
    <property type="term" value="F:serine-type endopeptidase activity"/>
    <property type="evidence" value="ECO:0007669"/>
    <property type="project" value="UniProtKB-UniRule"/>
</dbReference>
<dbReference type="EMBL" id="CVRI01000006">
    <property type="protein sequence ID" value="CRK88224.1"/>
    <property type="molecule type" value="Genomic_DNA"/>
</dbReference>
<evidence type="ECO:0000256" key="2">
    <source>
        <dbReference type="ARBA" id="ARBA00022525"/>
    </source>
</evidence>
<dbReference type="AlphaFoldDB" id="A0A1J1HJJ0"/>
<evidence type="ECO:0000256" key="8">
    <source>
        <dbReference type="ARBA" id="ARBA00022859"/>
    </source>
</evidence>
<dbReference type="FunFam" id="2.40.10.10:FF:000028">
    <property type="entry name" value="Serine protease easter"/>
    <property type="match status" value="1"/>
</dbReference>
<dbReference type="PROSITE" id="PS50240">
    <property type="entry name" value="TRYPSIN_DOM"/>
    <property type="match status" value="1"/>
</dbReference>
<comment type="domain">
    <text evidence="13">The clip domain consists of 35-55 residues which are 'knitted' together usually by 3 conserved disulfide bonds forming a clip-like compact structure.</text>
</comment>
<dbReference type="InterPro" id="IPR033116">
    <property type="entry name" value="TRYPSIN_SER"/>
</dbReference>
<dbReference type="GO" id="GO:0045087">
    <property type="term" value="P:innate immune response"/>
    <property type="evidence" value="ECO:0007669"/>
    <property type="project" value="UniProtKB-KW"/>
</dbReference>
<dbReference type="Pfam" id="PF12032">
    <property type="entry name" value="CLIP"/>
    <property type="match status" value="1"/>
</dbReference>
<dbReference type="PRINTS" id="PR00722">
    <property type="entry name" value="CHYMOTRYPSIN"/>
</dbReference>
<dbReference type="InterPro" id="IPR043504">
    <property type="entry name" value="Peptidase_S1_PA_chymotrypsin"/>
</dbReference>
<keyword evidence="3" id="KW-0399">Innate immunity</keyword>
<dbReference type="FunFam" id="2.40.10.10:FF:000002">
    <property type="entry name" value="Transmembrane protease serine"/>
    <property type="match status" value="1"/>
</dbReference>
<keyword evidence="10" id="KW-0325">Glycoprotein</keyword>
<dbReference type="PROSITE" id="PS00134">
    <property type="entry name" value="TRYPSIN_HIS"/>
    <property type="match status" value="1"/>
</dbReference>
<evidence type="ECO:0000256" key="10">
    <source>
        <dbReference type="ARBA" id="ARBA00023180"/>
    </source>
</evidence>
<protein>
    <recommendedName>
        <fullName evidence="13">CLIP domain-containing serine protease</fullName>
        <ecNumber evidence="12">3.4.21.-</ecNumber>
    </recommendedName>
</protein>
<dbReference type="Proteomes" id="UP000183832">
    <property type="component" value="Unassembled WGS sequence"/>
</dbReference>
<accession>A0A1J1HJJ0</accession>
<keyword evidence="9" id="KW-1015">Disulfide bond</keyword>
<evidence type="ECO:0000256" key="13">
    <source>
        <dbReference type="RuleBase" id="RU366078"/>
    </source>
</evidence>
<evidence type="ECO:0000313" key="16">
    <source>
        <dbReference type="Proteomes" id="UP000183832"/>
    </source>
</evidence>
<dbReference type="SMART" id="SM00680">
    <property type="entry name" value="CLIP"/>
    <property type="match status" value="1"/>
</dbReference>
<dbReference type="GO" id="GO:0006508">
    <property type="term" value="P:proteolysis"/>
    <property type="evidence" value="ECO:0007669"/>
    <property type="project" value="UniProtKB-KW"/>
</dbReference>
<evidence type="ECO:0000259" key="14">
    <source>
        <dbReference type="PROSITE" id="PS50240"/>
    </source>
</evidence>
<evidence type="ECO:0000256" key="7">
    <source>
        <dbReference type="ARBA" id="ARBA00022825"/>
    </source>
</evidence>
<keyword evidence="5 13" id="KW-0732">Signal</keyword>
<organism evidence="15 16">
    <name type="scientific">Clunio marinus</name>
    <dbReference type="NCBI Taxonomy" id="568069"/>
    <lineage>
        <taxon>Eukaryota</taxon>
        <taxon>Metazoa</taxon>
        <taxon>Ecdysozoa</taxon>
        <taxon>Arthropoda</taxon>
        <taxon>Hexapoda</taxon>
        <taxon>Insecta</taxon>
        <taxon>Pterygota</taxon>
        <taxon>Neoptera</taxon>
        <taxon>Endopterygota</taxon>
        <taxon>Diptera</taxon>
        <taxon>Nematocera</taxon>
        <taxon>Chironomoidea</taxon>
        <taxon>Chironomidae</taxon>
        <taxon>Clunio</taxon>
    </lineage>
</organism>
<proteinExistence type="inferred from homology"/>
<reference evidence="15 16" key="1">
    <citation type="submission" date="2015-04" db="EMBL/GenBank/DDBJ databases">
        <authorList>
            <person name="Syromyatnikov M.Y."/>
            <person name="Popov V.N."/>
        </authorList>
    </citation>
    <scope>NUCLEOTIDE SEQUENCE [LARGE SCALE GENOMIC DNA]</scope>
</reference>
<sequence>MIFLSYIFGIFLLLSIRSLPCNSQDEGSPCTLPDKSAEALCVRLHYCQSFWSIIKDHRGNLPQAEAERIRGHACGNTQFVCCPDNIVTTTQAPISPSELKSATPKPDLPLPAASDLETIKSHLNYKLINDKCGSSSVDRIVGGYEAKPGELPWSVLLRYKSRLDNTLTFGCGGNLITKFYVLTAAHCINRDLVSIRLGEHKISTEVDCIDDCKGSRDKNCEPDCLDPVQDIEIEDSYRHQQYIKHLRINDIALLRLRTPADTSRNNVETICLPTESVNQIENIDENVRSKMLISGWGKVESGEASDVLLKAYVPLMDNNNCNQRFSRINVNIHDTYLCAGGFNKTDTCRGDSGGPIQSFAIVNGKPRMILYGVVSGGIECQRQDLIFPGIYTNVRYYLDWILDNMKQ</sequence>
<evidence type="ECO:0000256" key="1">
    <source>
        <dbReference type="ARBA" id="ARBA00004613"/>
    </source>
</evidence>
<dbReference type="SMART" id="SM00020">
    <property type="entry name" value="Tryp_SPc"/>
    <property type="match status" value="1"/>
</dbReference>
<evidence type="ECO:0000313" key="15">
    <source>
        <dbReference type="EMBL" id="CRK88224.1"/>
    </source>
</evidence>
<gene>
    <name evidence="15" type="ORF">CLUMA_CG002005</name>
</gene>
<dbReference type="PANTHER" id="PTHR24256">
    <property type="entry name" value="TRYPTASE-RELATED"/>
    <property type="match status" value="1"/>
</dbReference>
<dbReference type="STRING" id="568069.A0A1J1HJJ0"/>
<evidence type="ECO:0000256" key="12">
    <source>
        <dbReference type="RuleBase" id="RU363034"/>
    </source>
</evidence>
<dbReference type="Pfam" id="PF00089">
    <property type="entry name" value="Trypsin"/>
    <property type="match status" value="1"/>
</dbReference>
<comment type="subcellular location">
    <subcellularLocation>
        <location evidence="1 13">Secreted</location>
    </subcellularLocation>
</comment>
<name>A0A1J1HJJ0_9DIPT</name>
<dbReference type="CDD" id="cd00190">
    <property type="entry name" value="Tryp_SPc"/>
    <property type="match status" value="1"/>
</dbReference>
<evidence type="ECO:0000256" key="9">
    <source>
        <dbReference type="ARBA" id="ARBA00023157"/>
    </source>
</evidence>
<keyword evidence="7 12" id="KW-0720">Serine protease</keyword>
<keyword evidence="8" id="KW-0391">Immunity</keyword>
<dbReference type="EC" id="3.4.21.-" evidence="12"/>
<dbReference type="SUPFAM" id="SSF50494">
    <property type="entry name" value="Trypsin-like serine proteases"/>
    <property type="match status" value="1"/>
</dbReference>
<dbReference type="InterPro" id="IPR051487">
    <property type="entry name" value="Ser/Thr_Proteases_Immune/Dev"/>
</dbReference>
<dbReference type="InterPro" id="IPR018114">
    <property type="entry name" value="TRYPSIN_HIS"/>
</dbReference>
<keyword evidence="6 12" id="KW-0378">Hydrolase</keyword>
<evidence type="ECO:0000256" key="6">
    <source>
        <dbReference type="ARBA" id="ARBA00022801"/>
    </source>
</evidence>
<evidence type="ECO:0000256" key="3">
    <source>
        <dbReference type="ARBA" id="ARBA00022588"/>
    </source>
</evidence>
<dbReference type="InterPro" id="IPR001314">
    <property type="entry name" value="Peptidase_S1A"/>
</dbReference>
<dbReference type="Gene3D" id="3.30.1640.30">
    <property type="match status" value="1"/>
</dbReference>
<evidence type="ECO:0000256" key="5">
    <source>
        <dbReference type="ARBA" id="ARBA00022729"/>
    </source>
</evidence>
<dbReference type="OrthoDB" id="547031at2759"/>
<dbReference type="GO" id="GO:0005576">
    <property type="term" value="C:extracellular region"/>
    <property type="evidence" value="ECO:0007669"/>
    <property type="project" value="UniProtKB-SubCell"/>
</dbReference>
<keyword evidence="4 12" id="KW-0645">Protease</keyword>
<dbReference type="InterPro" id="IPR022700">
    <property type="entry name" value="CLIP"/>
</dbReference>
<dbReference type="Gene3D" id="2.40.10.10">
    <property type="entry name" value="Trypsin-like serine proteases"/>
    <property type="match status" value="2"/>
</dbReference>
<keyword evidence="16" id="KW-1185">Reference proteome</keyword>
<feature type="signal peptide" evidence="13">
    <location>
        <begin position="1"/>
        <end position="23"/>
    </location>
</feature>
<evidence type="ECO:0000256" key="4">
    <source>
        <dbReference type="ARBA" id="ARBA00022670"/>
    </source>
</evidence>
<comment type="similarity">
    <text evidence="11 13">Belongs to the peptidase S1 family. CLIP subfamily.</text>
</comment>
<keyword evidence="2 13" id="KW-0964">Secreted</keyword>
<evidence type="ECO:0000256" key="11">
    <source>
        <dbReference type="ARBA" id="ARBA00024195"/>
    </source>
</evidence>
<dbReference type="InterPro" id="IPR009003">
    <property type="entry name" value="Peptidase_S1_PA"/>
</dbReference>
<dbReference type="InterPro" id="IPR038565">
    <property type="entry name" value="CLIP_sf"/>
</dbReference>
<dbReference type="InterPro" id="IPR001254">
    <property type="entry name" value="Trypsin_dom"/>
</dbReference>
<feature type="domain" description="Peptidase S1" evidence="14">
    <location>
        <begin position="140"/>
        <end position="406"/>
    </location>
</feature>